<feature type="compositionally biased region" description="Polar residues" evidence="1">
    <location>
        <begin position="373"/>
        <end position="383"/>
    </location>
</feature>
<dbReference type="PANTHER" id="PTHR30290">
    <property type="entry name" value="PERIPLASMIC BINDING COMPONENT OF ABC TRANSPORTER"/>
    <property type="match status" value="1"/>
</dbReference>
<evidence type="ECO:0000313" key="3">
    <source>
        <dbReference type="EMBL" id="MBN9644836.1"/>
    </source>
</evidence>
<dbReference type="SUPFAM" id="SSF53850">
    <property type="entry name" value="Periplasmic binding protein-like II"/>
    <property type="match status" value="1"/>
</dbReference>
<feature type="compositionally biased region" description="Low complexity" evidence="1">
    <location>
        <begin position="520"/>
        <end position="588"/>
    </location>
</feature>
<evidence type="ECO:0000313" key="4">
    <source>
        <dbReference type="Proteomes" id="UP000664332"/>
    </source>
</evidence>
<dbReference type="AlphaFoldDB" id="A0A939E362"/>
<dbReference type="Pfam" id="PF00496">
    <property type="entry name" value="SBP_bac_5"/>
    <property type="match status" value="1"/>
</dbReference>
<dbReference type="CDD" id="cd08501">
    <property type="entry name" value="PBP2_Lpqw"/>
    <property type="match status" value="1"/>
</dbReference>
<dbReference type="Proteomes" id="UP000664332">
    <property type="component" value="Unassembled WGS sequence"/>
</dbReference>
<dbReference type="Gene3D" id="3.10.105.10">
    <property type="entry name" value="Dipeptide-binding Protein, Domain 3"/>
    <property type="match status" value="1"/>
</dbReference>
<evidence type="ECO:0000259" key="2">
    <source>
        <dbReference type="Pfam" id="PF00496"/>
    </source>
</evidence>
<dbReference type="InterPro" id="IPR039424">
    <property type="entry name" value="SBP_5"/>
</dbReference>
<dbReference type="PANTHER" id="PTHR30290:SF65">
    <property type="entry name" value="MONOACYL PHOSPHATIDYLINOSITOL TETRAMANNOSIDE-BINDING PROTEIN LPQW-RELATED"/>
    <property type="match status" value="1"/>
</dbReference>
<dbReference type="EMBL" id="JAFLEQ010000016">
    <property type="protein sequence ID" value="MBN9644836.1"/>
    <property type="molecule type" value="Genomic_DNA"/>
</dbReference>
<dbReference type="Gene3D" id="3.90.76.10">
    <property type="entry name" value="Dipeptide-binding Protein, Domain 1"/>
    <property type="match status" value="1"/>
</dbReference>
<dbReference type="InterPro" id="IPR000914">
    <property type="entry name" value="SBP_5_dom"/>
</dbReference>
<dbReference type="PROSITE" id="PS51257">
    <property type="entry name" value="PROKAR_LIPOPROTEIN"/>
    <property type="match status" value="1"/>
</dbReference>
<dbReference type="GO" id="GO:1904680">
    <property type="term" value="F:peptide transmembrane transporter activity"/>
    <property type="evidence" value="ECO:0007669"/>
    <property type="project" value="TreeGrafter"/>
</dbReference>
<protein>
    <recommendedName>
        <fullName evidence="2">Solute-binding protein family 5 domain-containing protein</fullName>
    </recommendedName>
</protein>
<organism evidence="3 4">
    <name type="scientific">Corynebacterium mendelii</name>
    <dbReference type="NCBI Taxonomy" id="2765362"/>
    <lineage>
        <taxon>Bacteria</taxon>
        <taxon>Bacillati</taxon>
        <taxon>Actinomycetota</taxon>
        <taxon>Actinomycetes</taxon>
        <taxon>Mycobacteriales</taxon>
        <taxon>Corynebacteriaceae</taxon>
        <taxon>Corynebacterium</taxon>
    </lineage>
</organism>
<keyword evidence="4" id="KW-1185">Reference proteome</keyword>
<feature type="region of interest" description="Disordered" evidence="1">
    <location>
        <begin position="343"/>
        <end position="403"/>
    </location>
</feature>
<sequence length="701" mass="71724">MNTRRLPVVPTGLVSAAAVAVLVCGCSTPELPLVEDTSPTPEPTVVTTTTSTPVAVSGGTITIGIDPLTAGFNPHLAGNRTEFVVGLADLVLPSPFVGGRMDTDLLVSAEQVAPRPGVAQSVRYILNPQAQWSDGTPVTGSDFIYLWRGITASPDAVGSAAYRAIQSISTSDGGLTVTVDFAHRIARWQELFNHLLPSHLLPQSPSQFGLVLADGIPASAGRYTVSSVDRLRGNVTVNRNDRFWGELPATTDTLNFVEIRDATTAASMLRAGQMSAADLTPGHTTAEELELIGGTTVATARGIGMQLNLSLSVTSPVLSDAGLRRAVTELIDADQVARLATGRTTMLSRPADPFGGPPAEPSGNDPDVPVDTTGPQPTVSPAETTGHRAGDSPPEKTPGESPAVTGLRLPINDNSNPTAQLVHRAVEAAGRPLVIAAEATDDTATAAASIIVDQLARAGVAATVVRATADTATGQLLPTGDADGYVSWQPVADSPNLLADRYLCPGPSVEDAVQVSPSSTAATLGVTPTGATTTTTGSGAPATTATATNRPTVTGSAATTPPATGTPATVSAGSSTGVGLPSADPSARPGGGRGRQAAGAHPRAGNLSGLCDPAMDREISTMLAGSSSFARLREKARQIEAEQVLTVALVADTRLWVKSGDIVGMDPFPPLGDTLLATAARWTTTQPEQQPSVFPVPGNEQ</sequence>
<dbReference type="GO" id="GO:0015833">
    <property type="term" value="P:peptide transport"/>
    <property type="evidence" value="ECO:0007669"/>
    <property type="project" value="TreeGrafter"/>
</dbReference>
<name>A0A939E362_9CORY</name>
<dbReference type="Gene3D" id="3.40.190.10">
    <property type="entry name" value="Periplasmic binding protein-like II"/>
    <property type="match status" value="1"/>
</dbReference>
<comment type="caution">
    <text evidence="3">The sequence shown here is derived from an EMBL/GenBank/DDBJ whole genome shotgun (WGS) entry which is preliminary data.</text>
</comment>
<dbReference type="RefSeq" id="WP_207279302.1">
    <property type="nucleotide sequence ID" value="NZ_JAFLEQ010000016.1"/>
</dbReference>
<feature type="region of interest" description="Disordered" evidence="1">
    <location>
        <begin position="520"/>
        <end position="609"/>
    </location>
</feature>
<proteinExistence type="predicted"/>
<evidence type="ECO:0000256" key="1">
    <source>
        <dbReference type="SAM" id="MobiDB-lite"/>
    </source>
</evidence>
<reference evidence="3" key="1">
    <citation type="submission" date="2021-03" db="EMBL/GenBank/DDBJ databases">
        <authorList>
            <person name="Sun Q."/>
        </authorList>
    </citation>
    <scope>NUCLEOTIDE SEQUENCE</scope>
    <source>
        <strain evidence="3">CCM 8862</strain>
    </source>
</reference>
<gene>
    <name evidence="3" type="ORF">JZY06_09475</name>
</gene>
<feature type="domain" description="Solute-binding protein family 5" evidence="2">
    <location>
        <begin position="122"/>
        <end position="488"/>
    </location>
</feature>
<feature type="compositionally biased region" description="Low complexity" evidence="1">
    <location>
        <begin position="595"/>
        <end position="605"/>
    </location>
</feature>
<feature type="compositionally biased region" description="Basic and acidic residues" evidence="1">
    <location>
        <begin position="385"/>
        <end position="398"/>
    </location>
</feature>
<accession>A0A939E362</accession>